<keyword evidence="1" id="KW-0238">DNA-binding</keyword>
<dbReference type="PROSITE" id="PS50960">
    <property type="entry name" value="HTH_PSQ"/>
    <property type="match status" value="1"/>
</dbReference>
<comment type="caution">
    <text evidence="4">The sequence shown here is derived from an EMBL/GenBank/DDBJ whole genome shotgun (WGS) entry which is preliminary data.</text>
</comment>
<sequence length="232" mass="25672">MPRNRQRTSTQQSWTEEAMTITIRAVNEKRMGYHKASKEYGVPKTTLIRRVQGDNINATGSKKGLGSNAISGFKKCGIVPYNPDVFGEADFAPSDVTDIPIDPVPTNTESYSVNARSPVELLPMQKTAHTRQKRKSKRGATAILTSSPYKKQLAATNRSQSTVSGNSSETSSSKKRSMKKAKVSRSSMQQKDTVDESDNNVDAECFYCNEMYSKSSENDGRIRVLQMHAMCA</sequence>
<feature type="DNA-binding region" description="H-T-H motif" evidence="1">
    <location>
        <begin position="33"/>
        <end position="53"/>
    </location>
</feature>
<feature type="domain" description="HTH psq-type" evidence="3">
    <location>
        <begin position="1"/>
        <end position="57"/>
    </location>
</feature>
<evidence type="ECO:0000256" key="2">
    <source>
        <dbReference type="SAM" id="MobiDB-lite"/>
    </source>
</evidence>
<keyword evidence="1" id="KW-0539">Nucleus</keyword>
<evidence type="ECO:0000256" key="1">
    <source>
        <dbReference type="PROSITE-ProRule" id="PRU00320"/>
    </source>
</evidence>
<feature type="compositionally biased region" description="Low complexity" evidence="2">
    <location>
        <begin position="159"/>
        <end position="171"/>
    </location>
</feature>
<feature type="compositionally biased region" description="Basic residues" evidence="2">
    <location>
        <begin position="173"/>
        <end position="183"/>
    </location>
</feature>
<evidence type="ECO:0000313" key="4">
    <source>
        <dbReference type="EMBL" id="CAK8695547.1"/>
    </source>
</evidence>
<accession>A0ABP0GVB6</accession>
<proteinExistence type="predicted"/>
<name>A0ABP0GVB6_CLALP</name>
<dbReference type="Pfam" id="PF05225">
    <property type="entry name" value="HTH_psq"/>
    <property type="match status" value="1"/>
</dbReference>
<feature type="compositionally biased region" description="Polar residues" evidence="2">
    <location>
        <begin position="143"/>
        <end position="158"/>
    </location>
</feature>
<evidence type="ECO:0000259" key="3">
    <source>
        <dbReference type="PROSITE" id="PS50960"/>
    </source>
</evidence>
<keyword evidence="5" id="KW-1185">Reference proteome</keyword>
<protein>
    <recommendedName>
        <fullName evidence="3">HTH psq-type domain-containing protein</fullName>
    </recommendedName>
</protein>
<dbReference type="InterPro" id="IPR007889">
    <property type="entry name" value="HTH_Psq"/>
</dbReference>
<organism evidence="4 5">
    <name type="scientific">Clavelina lepadiformis</name>
    <name type="common">Light-bulb sea squirt</name>
    <name type="synonym">Ascidia lepadiformis</name>
    <dbReference type="NCBI Taxonomy" id="159417"/>
    <lineage>
        <taxon>Eukaryota</taxon>
        <taxon>Metazoa</taxon>
        <taxon>Chordata</taxon>
        <taxon>Tunicata</taxon>
        <taxon>Ascidiacea</taxon>
        <taxon>Aplousobranchia</taxon>
        <taxon>Clavelinidae</taxon>
        <taxon>Clavelina</taxon>
    </lineage>
</organism>
<gene>
    <name evidence="4" type="ORF">CVLEPA_LOCUS28811</name>
</gene>
<feature type="compositionally biased region" description="Polar residues" evidence="2">
    <location>
        <begin position="105"/>
        <end position="115"/>
    </location>
</feature>
<dbReference type="EMBL" id="CAWYQH010000152">
    <property type="protein sequence ID" value="CAK8695547.1"/>
    <property type="molecule type" value="Genomic_DNA"/>
</dbReference>
<feature type="compositionally biased region" description="Basic residues" evidence="2">
    <location>
        <begin position="128"/>
        <end position="138"/>
    </location>
</feature>
<dbReference type="SUPFAM" id="SSF46689">
    <property type="entry name" value="Homeodomain-like"/>
    <property type="match status" value="1"/>
</dbReference>
<dbReference type="InterPro" id="IPR009057">
    <property type="entry name" value="Homeodomain-like_sf"/>
</dbReference>
<dbReference type="Proteomes" id="UP001642483">
    <property type="component" value="Unassembled WGS sequence"/>
</dbReference>
<comment type="subcellular location">
    <subcellularLocation>
        <location evidence="1">Nucleus</location>
    </subcellularLocation>
</comment>
<dbReference type="Gene3D" id="1.10.10.60">
    <property type="entry name" value="Homeodomain-like"/>
    <property type="match status" value="1"/>
</dbReference>
<reference evidence="4 5" key="1">
    <citation type="submission" date="2024-02" db="EMBL/GenBank/DDBJ databases">
        <authorList>
            <person name="Daric V."/>
            <person name="Darras S."/>
        </authorList>
    </citation>
    <scope>NUCLEOTIDE SEQUENCE [LARGE SCALE GENOMIC DNA]</scope>
</reference>
<evidence type="ECO:0000313" key="5">
    <source>
        <dbReference type="Proteomes" id="UP001642483"/>
    </source>
</evidence>
<feature type="region of interest" description="Disordered" evidence="2">
    <location>
        <begin position="98"/>
        <end position="197"/>
    </location>
</feature>